<dbReference type="GO" id="GO:0006508">
    <property type="term" value="P:proteolysis"/>
    <property type="evidence" value="ECO:0007669"/>
    <property type="project" value="UniProtKB-KW"/>
</dbReference>
<dbReference type="EMBL" id="JACHJU010000001">
    <property type="protein sequence ID" value="MBB4939372.1"/>
    <property type="molecule type" value="Genomic_DNA"/>
</dbReference>
<sequence>MVRERQILACSGVLYPPEGFPLERVGAQIWQALRLADVQKPRVCLIATAVGDARASIDRWYERASFFGAGETSHLELFVRPNVADVRAHLLAQDVIFVSGGSVVNLLAVWRAHRLDAVLRECWEAGVVLAGQSAGSLCWHLGGVTDSFGDSLDAIDNGLGFLPYSNGVHDDLGDQPRRQRFRELIGVGDLPAGYATEDGVALHYVGDQLHEVLGVLPDRSAWFVESNGTGGYRQQALPARHWLPSKSEPILGKH</sequence>
<dbReference type="GO" id="GO:0008236">
    <property type="term" value="F:serine-type peptidase activity"/>
    <property type="evidence" value="ECO:0007669"/>
    <property type="project" value="UniProtKB-KW"/>
</dbReference>
<reference evidence="5 6" key="1">
    <citation type="submission" date="2020-08" db="EMBL/GenBank/DDBJ databases">
        <title>Sequencing the genomes of 1000 actinobacteria strains.</title>
        <authorList>
            <person name="Klenk H.-P."/>
        </authorList>
    </citation>
    <scope>NUCLEOTIDE SEQUENCE [LARGE SCALE GENOMIC DNA]</scope>
    <source>
        <strain evidence="5 6">DSM 43023</strain>
    </source>
</reference>
<dbReference type="Proteomes" id="UP000534286">
    <property type="component" value="Unassembled WGS sequence"/>
</dbReference>
<dbReference type="Pfam" id="PF03575">
    <property type="entry name" value="Peptidase_S51"/>
    <property type="match status" value="1"/>
</dbReference>
<dbReference type="PANTHER" id="PTHR20842:SF0">
    <property type="entry name" value="ALPHA-ASPARTYL DIPEPTIDASE"/>
    <property type="match status" value="1"/>
</dbReference>
<dbReference type="SUPFAM" id="SSF52317">
    <property type="entry name" value="Class I glutamine amidotransferase-like"/>
    <property type="match status" value="1"/>
</dbReference>
<dbReference type="Gene3D" id="3.40.50.880">
    <property type="match status" value="1"/>
</dbReference>
<name>A0A7W7W9G1_9ACTN</name>
<organism evidence="5 6">
    <name type="scientific">Streptosporangium album</name>
    <dbReference type="NCBI Taxonomy" id="47479"/>
    <lineage>
        <taxon>Bacteria</taxon>
        <taxon>Bacillati</taxon>
        <taxon>Actinomycetota</taxon>
        <taxon>Actinomycetes</taxon>
        <taxon>Streptosporangiales</taxon>
        <taxon>Streptosporangiaceae</taxon>
        <taxon>Streptosporangium</taxon>
    </lineage>
</organism>
<dbReference type="AlphaFoldDB" id="A0A7W7W9G1"/>
<evidence type="ECO:0000256" key="2">
    <source>
        <dbReference type="ARBA" id="ARBA00022670"/>
    </source>
</evidence>
<evidence type="ECO:0000256" key="1">
    <source>
        <dbReference type="ARBA" id="ARBA00006534"/>
    </source>
</evidence>
<comment type="caution">
    <text evidence="5">The sequence shown here is derived from an EMBL/GenBank/DDBJ whole genome shotgun (WGS) entry which is preliminary data.</text>
</comment>
<accession>A0A7W7W9G1</accession>
<keyword evidence="3" id="KW-0378">Hydrolase</keyword>
<dbReference type="InterPro" id="IPR029062">
    <property type="entry name" value="Class_I_gatase-like"/>
</dbReference>
<comment type="similarity">
    <text evidence="1">Belongs to the peptidase S51 family.</text>
</comment>
<evidence type="ECO:0000256" key="4">
    <source>
        <dbReference type="ARBA" id="ARBA00022825"/>
    </source>
</evidence>
<dbReference type="InterPro" id="IPR005320">
    <property type="entry name" value="Peptidase_S51"/>
</dbReference>
<evidence type="ECO:0000256" key="3">
    <source>
        <dbReference type="ARBA" id="ARBA00022801"/>
    </source>
</evidence>
<protein>
    <submittedName>
        <fullName evidence="5">Peptidase E</fullName>
    </submittedName>
</protein>
<keyword evidence="6" id="KW-1185">Reference proteome</keyword>
<evidence type="ECO:0000313" key="6">
    <source>
        <dbReference type="Proteomes" id="UP000534286"/>
    </source>
</evidence>
<keyword evidence="2" id="KW-0645">Protease</keyword>
<dbReference type="RefSeq" id="WP_184755378.1">
    <property type="nucleotide sequence ID" value="NZ_BAABEK010000031.1"/>
</dbReference>
<dbReference type="PANTHER" id="PTHR20842">
    <property type="entry name" value="PROTEASE S51 ALPHA-ASPARTYL DIPEPTIDASE"/>
    <property type="match status" value="1"/>
</dbReference>
<evidence type="ECO:0000313" key="5">
    <source>
        <dbReference type="EMBL" id="MBB4939372.1"/>
    </source>
</evidence>
<gene>
    <name evidence="5" type="ORF">FHR32_003677</name>
</gene>
<dbReference type="CDD" id="cd03146">
    <property type="entry name" value="GAT1_Peptidase_E"/>
    <property type="match status" value="1"/>
</dbReference>
<proteinExistence type="inferred from homology"/>
<keyword evidence="4" id="KW-0720">Serine protease</keyword>